<accession>A0A0A8K165</accession>
<evidence type="ECO:0000313" key="1">
    <source>
        <dbReference type="EMBL" id="BAQ16526.1"/>
    </source>
</evidence>
<dbReference type="HOGENOM" id="CLU_1370807_0_0_5"/>
<dbReference type="OrthoDB" id="9809589at2"/>
<evidence type="ECO:0000313" key="2">
    <source>
        <dbReference type="Proteomes" id="UP000031643"/>
    </source>
</evidence>
<sequence length="199" mass="21671">MNVRKKVVVAALAALVTGAALLVYGSGHRAAASDKLPDPEAEAAQARSGPEVLYDTTATPKLVQRILKMIVLAAETGDIEEMRAVLESNELKPMVAAKHIDDPIAYWKAQSVDGTGRDVLANMLDMLSTGFVLKGKGDTGMYVWPYFAEIDLTTLTPKEQVELYRLVPPKQAKAMMASGKYTGYRLGVAPNGIWHYFMK</sequence>
<gene>
    <name evidence="1" type="ORF">GL4_1066</name>
</gene>
<keyword evidence="2" id="KW-1185">Reference proteome</keyword>
<dbReference type="Proteomes" id="UP000031643">
    <property type="component" value="Chromosome"/>
</dbReference>
<organism evidence="1 2">
    <name type="scientific">Methyloceanibacter caenitepidi</name>
    <dbReference type="NCBI Taxonomy" id="1384459"/>
    <lineage>
        <taxon>Bacteria</taxon>
        <taxon>Pseudomonadati</taxon>
        <taxon>Pseudomonadota</taxon>
        <taxon>Alphaproteobacteria</taxon>
        <taxon>Hyphomicrobiales</taxon>
        <taxon>Hyphomicrobiaceae</taxon>
        <taxon>Methyloceanibacter</taxon>
    </lineage>
</organism>
<name>A0A0A8K165_9HYPH</name>
<protein>
    <submittedName>
        <fullName evidence="1">Uncharacterized protein</fullName>
    </submittedName>
</protein>
<proteinExistence type="predicted"/>
<dbReference type="STRING" id="1384459.GL4_1066"/>
<reference evidence="1 2" key="1">
    <citation type="submission" date="2014-09" db="EMBL/GenBank/DDBJ databases">
        <title>Genome sequencing of Methyloceanibacter caenitepidi Gela4.</title>
        <authorList>
            <person name="Takeuchi M."/>
            <person name="Susumu S."/>
            <person name="Kamagata Y."/>
            <person name="Oshima K."/>
            <person name="Hattori M."/>
            <person name="Iwasaki W."/>
        </authorList>
    </citation>
    <scope>NUCLEOTIDE SEQUENCE [LARGE SCALE GENOMIC DNA]</scope>
    <source>
        <strain evidence="1 2">Gela4</strain>
    </source>
</reference>
<dbReference type="AlphaFoldDB" id="A0A0A8K165"/>
<dbReference type="RefSeq" id="WP_156137397.1">
    <property type="nucleotide sequence ID" value="NZ_AP014648.1"/>
</dbReference>
<dbReference type="KEGG" id="mcg:GL4_1066"/>
<dbReference type="EMBL" id="AP014648">
    <property type="protein sequence ID" value="BAQ16526.1"/>
    <property type="molecule type" value="Genomic_DNA"/>
</dbReference>